<feature type="compositionally biased region" description="Polar residues" evidence="1">
    <location>
        <begin position="439"/>
        <end position="453"/>
    </location>
</feature>
<evidence type="ECO:0000313" key="2">
    <source>
        <dbReference type="EMBL" id="KAK2627459.1"/>
    </source>
</evidence>
<comment type="caution">
    <text evidence="2">The sequence shown here is derived from an EMBL/GenBank/DDBJ whole genome shotgun (WGS) entry which is preliminary data.</text>
</comment>
<proteinExistence type="predicted"/>
<feature type="compositionally biased region" description="Polar residues" evidence="1">
    <location>
        <begin position="581"/>
        <end position="591"/>
    </location>
</feature>
<feature type="compositionally biased region" description="Basic and acidic residues" evidence="1">
    <location>
        <begin position="881"/>
        <end position="898"/>
    </location>
</feature>
<feature type="compositionally biased region" description="Low complexity" evidence="1">
    <location>
        <begin position="612"/>
        <end position="621"/>
    </location>
</feature>
<feature type="compositionally biased region" description="Low complexity" evidence="1">
    <location>
        <begin position="628"/>
        <end position="637"/>
    </location>
</feature>
<evidence type="ECO:0000256" key="1">
    <source>
        <dbReference type="SAM" id="MobiDB-lite"/>
    </source>
</evidence>
<feature type="compositionally biased region" description="Pro residues" evidence="1">
    <location>
        <begin position="55"/>
        <end position="65"/>
    </location>
</feature>
<feature type="region of interest" description="Disordered" evidence="1">
    <location>
        <begin position="578"/>
        <end position="774"/>
    </location>
</feature>
<feature type="compositionally biased region" description="Low complexity" evidence="1">
    <location>
        <begin position="41"/>
        <end position="54"/>
    </location>
</feature>
<feature type="compositionally biased region" description="Basic and acidic residues" evidence="1">
    <location>
        <begin position="542"/>
        <end position="556"/>
    </location>
</feature>
<feature type="region of interest" description="Disordered" evidence="1">
    <location>
        <begin position="841"/>
        <end position="928"/>
    </location>
</feature>
<dbReference type="EMBL" id="JAUBYV010000004">
    <property type="protein sequence ID" value="KAK2627459.1"/>
    <property type="molecule type" value="Genomic_DNA"/>
</dbReference>
<name>A0AAD9T2N3_9HELO</name>
<reference evidence="2" key="1">
    <citation type="submission" date="2023-06" db="EMBL/GenBank/DDBJ databases">
        <title>Draft genome of Marssonina rosae.</title>
        <authorList>
            <person name="Cheng Q."/>
        </authorList>
    </citation>
    <scope>NUCLEOTIDE SEQUENCE</scope>
    <source>
        <strain evidence="2">R4</strain>
    </source>
</reference>
<feature type="compositionally biased region" description="Basic and acidic residues" evidence="1">
    <location>
        <begin position="172"/>
        <end position="181"/>
    </location>
</feature>
<accession>A0AAD9T2N3</accession>
<gene>
    <name evidence="2" type="ORF">QTJ16_003425</name>
</gene>
<feature type="region of interest" description="Disordered" evidence="1">
    <location>
        <begin position="121"/>
        <end position="208"/>
    </location>
</feature>
<protein>
    <submittedName>
        <fullName evidence="2">Uncharacterized protein</fullName>
    </submittedName>
</protein>
<feature type="region of interest" description="Disordered" evidence="1">
    <location>
        <begin position="370"/>
        <end position="562"/>
    </location>
</feature>
<feature type="region of interest" description="Disordered" evidence="1">
    <location>
        <begin position="36"/>
        <end position="81"/>
    </location>
</feature>
<organism evidence="2 3">
    <name type="scientific">Diplocarpon rosae</name>
    <dbReference type="NCBI Taxonomy" id="946125"/>
    <lineage>
        <taxon>Eukaryota</taxon>
        <taxon>Fungi</taxon>
        <taxon>Dikarya</taxon>
        <taxon>Ascomycota</taxon>
        <taxon>Pezizomycotina</taxon>
        <taxon>Leotiomycetes</taxon>
        <taxon>Helotiales</taxon>
        <taxon>Drepanopezizaceae</taxon>
        <taxon>Diplocarpon</taxon>
    </lineage>
</organism>
<evidence type="ECO:0000313" key="3">
    <source>
        <dbReference type="Proteomes" id="UP001285354"/>
    </source>
</evidence>
<feature type="region of interest" description="Disordered" evidence="1">
    <location>
        <begin position="221"/>
        <end position="240"/>
    </location>
</feature>
<feature type="compositionally biased region" description="Basic and acidic residues" evidence="1">
    <location>
        <begin position="151"/>
        <end position="164"/>
    </location>
</feature>
<feature type="compositionally biased region" description="Polar residues" evidence="1">
    <location>
        <begin position="693"/>
        <end position="742"/>
    </location>
</feature>
<sequence>MADTRSKPILGRKNTLQRMLDLEQVNKVNRMKASTFPLARTDAQAPTTTHTSTAPPAPAPAPPPRSILRHHLPPAPSQSIGRAMTAPTVSRDVPLPKPAATIGLPAAKHVLDVGSAVTPRGQEVGEVDSDVSSICHSPGWEDYNGKKRRKMKEEEKERRKRETEGNNTLQDQEGRKSEARNRLSKAPPTSKRLPKVSTIAERSLSAPTLPTLQGMAKAGAKAQRQTVPDKTRSGSADTGLKGFMSATHTIPVRWKSSQGLPSSTTLAQEVSSPKVSFSRKSTYVGDGGFIGGLKLEQHIIREQRTESDDDVPEVSHNERNLVLPRVAGDMRSNRSSIEPVPPATAIYHGSMQTTQRQGPVYAETAASIRKSDIRDQPADNSTAVMPRNAGQIRRSDSPTTRSISPGEDEDAATTRMHSSGPTSRHIMFLDSGDLKGSPKQGQPSLAPSHTSSDPLPAKTRATAGPRPIQKSYPPDARGRASYIQHQRQGNEEKVTQPLQGSDSDAAVVGATKPRSRRGSFVAFVRSRSHSRNPEQDSVASREGGKNMETPLKKASETSHLLGEQDVLKQLRFELHNKASGLASNQKRSSSKGPAFKGLKSAARVAFSRHSVAAPESPSSESFGTALESQSSPKVSSSERASMDVVMTRGSSTSKADKYLADLIPSPTGRNMGGRSTAPDGASEARDKAADRVSASSVQNPLNGSNSHSTCSRADSSEGYSTLDESSNVTTPTASRPSSQKDYPSSMKGHPSSSTESPADISTLAVNGTPDVTSSVTCAAPLEDTTVGRDSCCGTAVDLELTDGGDPTNTPIAKKPLPQLATAHLNKSAPEVSPVSLEPPYVANLRRKPSPSRPVSTPEMQDLSFLPPLKHQALTRTSNGEGKTKESPKDKDSEHERSKVASPFSPLLETPLQPLGRPPPIPISTTKSECSSLTSPLSSQYLQNARLTIPRTSKTTFLPGPHHQTGPDPIAKMLVVCCSCKYFHDMPSKVYECMVKPDGVVTDRDLGVSGIISTSVKCPWCGHGMSTTCCAGYAAVVYLRERLH</sequence>
<feature type="compositionally biased region" description="Polar residues" evidence="1">
    <location>
        <begin position="763"/>
        <end position="774"/>
    </location>
</feature>
<dbReference type="Proteomes" id="UP001285354">
    <property type="component" value="Unassembled WGS sequence"/>
</dbReference>
<dbReference type="AlphaFoldDB" id="A0AAD9T2N3"/>
<keyword evidence="3" id="KW-1185">Reference proteome</keyword>